<sequence>MDAIIFPEMTQLINRTLIKVSKKGVPIANEWHSEIPSGPCEENELVEEVKRHANVIVNATMDEVVAYNRIVLQVIQSLTVTDPSYTLNSVDLQLRGPPQPPATLVMLEHLGLDSIQPNRIKWFLQPISSFGCLRSLIVTNTFIDRESALLLWKVFPQLEVLALMDVHFLDMTAVRENMKGMLCPRLKKLYLHYSDGGFPMEDQYQLLLACPSLEAFHWAFPKGDEDHMFSSEFMEIRESSDAEMYREVKEVHIVGSMNDYGIALAMNNMPGIRSLSICIDNQIGPLSLVAMTNLAANLTRFESHSPLTNSASVRLVLFSCPMLHTLIARKISAVDAIQDRQTQWPCACSLKVLCLSFAFESHETHLQDEVYMKLAECTQLEQLIMHEPCNESPGSFGLRLRLAQGLGRLSSLSSMSFLSTLDDFTQTPRMEEVKWMELYWPKLHRYHCAYSGFSMVHQ</sequence>
<protein>
    <recommendedName>
        <fullName evidence="3">FBD domain-containing protein</fullName>
    </recommendedName>
</protein>
<accession>A0A9P6IUI0</accession>
<proteinExistence type="predicted"/>
<dbReference type="InterPro" id="IPR032675">
    <property type="entry name" value="LRR_dom_sf"/>
</dbReference>
<dbReference type="Proteomes" id="UP000738359">
    <property type="component" value="Unassembled WGS sequence"/>
</dbReference>
<comment type="caution">
    <text evidence="1">The sequence shown here is derived from an EMBL/GenBank/DDBJ whole genome shotgun (WGS) entry which is preliminary data.</text>
</comment>
<dbReference type="SUPFAM" id="SSF52047">
    <property type="entry name" value="RNI-like"/>
    <property type="match status" value="1"/>
</dbReference>
<evidence type="ECO:0000313" key="2">
    <source>
        <dbReference type="Proteomes" id="UP000738359"/>
    </source>
</evidence>
<keyword evidence="2" id="KW-1185">Reference proteome</keyword>
<gene>
    <name evidence="1" type="ORF">BGZ70_004051</name>
</gene>
<organism evidence="1 2">
    <name type="scientific">Mortierella alpina</name>
    <name type="common">Oleaginous fungus</name>
    <name type="synonym">Mortierella renispora</name>
    <dbReference type="NCBI Taxonomy" id="64518"/>
    <lineage>
        <taxon>Eukaryota</taxon>
        <taxon>Fungi</taxon>
        <taxon>Fungi incertae sedis</taxon>
        <taxon>Mucoromycota</taxon>
        <taxon>Mortierellomycotina</taxon>
        <taxon>Mortierellomycetes</taxon>
        <taxon>Mortierellales</taxon>
        <taxon>Mortierellaceae</taxon>
        <taxon>Mortierella</taxon>
    </lineage>
</organism>
<name>A0A9P6IUI0_MORAP</name>
<dbReference type="Gene3D" id="3.80.10.10">
    <property type="entry name" value="Ribonuclease Inhibitor"/>
    <property type="match status" value="1"/>
</dbReference>
<evidence type="ECO:0008006" key="3">
    <source>
        <dbReference type="Google" id="ProtNLM"/>
    </source>
</evidence>
<dbReference type="AlphaFoldDB" id="A0A9P6IUI0"/>
<dbReference type="EMBL" id="JAAAHY010002198">
    <property type="protein sequence ID" value="KAF9945080.1"/>
    <property type="molecule type" value="Genomic_DNA"/>
</dbReference>
<dbReference type="OrthoDB" id="2386345at2759"/>
<evidence type="ECO:0000313" key="1">
    <source>
        <dbReference type="EMBL" id="KAF9945080.1"/>
    </source>
</evidence>
<reference evidence="1" key="1">
    <citation type="journal article" date="2020" name="Fungal Divers.">
        <title>Resolving the Mortierellaceae phylogeny through synthesis of multi-gene phylogenetics and phylogenomics.</title>
        <authorList>
            <person name="Vandepol N."/>
            <person name="Liber J."/>
            <person name="Desiro A."/>
            <person name="Na H."/>
            <person name="Kennedy M."/>
            <person name="Barry K."/>
            <person name="Grigoriev I.V."/>
            <person name="Miller A.N."/>
            <person name="O'Donnell K."/>
            <person name="Stajich J.E."/>
            <person name="Bonito G."/>
        </authorList>
    </citation>
    <scope>NUCLEOTIDE SEQUENCE</scope>
    <source>
        <strain evidence="1">CK1249</strain>
    </source>
</reference>